<dbReference type="PROSITE" id="PS50089">
    <property type="entry name" value="ZF_RING_2"/>
    <property type="match status" value="1"/>
</dbReference>
<dbReference type="InterPro" id="IPR018957">
    <property type="entry name" value="Znf_C3HC4_RING-type"/>
</dbReference>
<feature type="compositionally biased region" description="Polar residues" evidence="12">
    <location>
        <begin position="16"/>
        <end position="25"/>
    </location>
</feature>
<feature type="domain" description="RING-type" evidence="13">
    <location>
        <begin position="163"/>
        <end position="202"/>
    </location>
</feature>
<evidence type="ECO:0000256" key="5">
    <source>
        <dbReference type="ARBA" id="ARBA00022723"/>
    </source>
</evidence>
<keyword evidence="5" id="KW-0479">Metal-binding</keyword>
<evidence type="ECO:0000256" key="2">
    <source>
        <dbReference type="ARBA" id="ARBA00004123"/>
    </source>
</evidence>
<evidence type="ECO:0000313" key="14">
    <source>
        <dbReference type="EMBL" id="KAF8399847.1"/>
    </source>
</evidence>
<keyword evidence="4" id="KW-0808">Transferase</keyword>
<evidence type="ECO:0000256" key="12">
    <source>
        <dbReference type="SAM" id="MobiDB-lite"/>
    </source>
</evidence>
<evidence type="ECO:0000259" key="13">
    <source>
        <dbReference type="PROSITE" id="PS50089"/>
    </source>
</evidence>
<feature type="region of interest" description="Disordered" evidence="12">
    <location>
        <begin position="60"/>
        <end position="98"/>
    </location>
</feature>
<evidence type="ECO:0000256" key="7">
    <source>
        <dbReference type="ARBA" id="ARBA00022771"/>
    </source>
</evidence>
<dbReference type="InterPro" id="IPR017907">
    <property type="entry name" value="Znf_RING_CS"/>
</dbReference>
<dbReference type="Proteomes" id="UP000655225">
    <property type="component" value="Unassembled WGS sequence"/>
</dbReference>
<dbReference type="OMA" id="KPNDHEG"/>
<accession>A0A834ZC97</accession>
<dbReference type="EC" id="2.3.2.27" evidence="3"/>
<dbReference type="AlphaFoldDB" id="A0A834ZC97"/>
<dbReference type="InterPro" id="IPR013083">
    <property type="entry name" value="Znf_RING/FYVE/PHD"/>
</dbReference>
<keyword evidence="8" id="KW-0833">Ubl conjugation pathway</keyword>
<dbReference type="PROSITE" id="PS00518">
    <property type="entry name" value="ZF_RING_1"/>
    <property type="match status" value="1"/>
</dbReference>
<dbReference type="SUPFAM" id="SSF57850">
    <property type="entry name" value="RING/U-box"/>
    <property type="match status" value="1"/>
</dbReference>
<dbReference type="GO" id="GO:0031491">
    <property type="term" value="F:nucleosome binding"/>
    <property type="evidence" value="ECO:0007669"/>
    <property type="project" value="TreeGrafter"/>
</dbReference>
<proteinExistence type="predicted"/>
<evidence type="ECO:0000256" key="3">
    <source>
        <dbReference type="ARBA" id="ARBA00012483"/>
    </source>
</evidence>
<feature type="region of interest" description="Disordered" evidence="12">
    <location>
        <begin position="1"/>
        <end position="33"/>
    </location>
</feature>
<evidence type="ECO:0000313" key="15">
    <source>
        <dbReference type="Proteomes" id="UP000655225"/>
    </source>
</evidence>
<dbReference type="EMBL" id="JABCRI010000010">
    <property type="protein sequence ID" value="KAF8399847.1"/>
    <property type="molecule type" value="Genomic_DNA"/>
</dbReference>
<keyword evidence="7 11" id="KW-0863">Zinc-finger</keyword>
<dbReference type="GO" id="GO:0008270">
    <property type="term" value="F:zinc ion binding"/>
    <property type="evidence" value="ECO:0007669"/>
    <property type="project" value="UniProtKB-KW"/>
</dbReference>
<evidence type="ECO:0000256" key="1">
    <source>
        <dbReference type="ARBA" id="ARBA00000900"/>
    </source>
</evidence>
<dbReference type="InterPro" id="IPR051657">
    <property type="entry name" value="RNF168/RNF169_E3_ubiq-ligase"/>
</dbReference>
<dbReference type="SMART" id="SM00184">
    <property type="entry name" value="RING"/>
    <property type="match status" value="1"/>
</dbReference>
<keyword evidence="15" id="KW-1185">Reference proteome</keyword>
<dbReference type="GO" id="GO:0035861">
    <property type="term" value="C:site of double-strand break"/>
    <property type="evidence" value="ECO:0007669"/>
    <property type="project" value="TreeGrafter"/>
</dbReference>
<evidence type="ECO:0000256" key="11">
    <source>
        <dbReference type="PROSITE-ProRule" id="PRU00175"/>
    </source>
</evidence>
<dbReference type="OrthoDB" id="6105938at2759"/>
<dbReference type="Gene3D" id="3.30.40.10">
    <property type="entry name" value="Zinc/RING finger domain, C3HC4 (zinc finger)"/>
    <property type="match status" value="1"/>
</dbReference>
<evidence type="ECO:0000256" key="8">
    <source>
        <dbReference type="ARBA" id="ARBA00022786"/>
    </source>
</evidence>
<gene>
    <name evidence="14" type="ORF">HHK36_015718</name>
</gene>
<comment type="catalytic activity">
    <reaction evidence="1">
        <text>S-ubiquitinyl-[E2 ubiquitin-conjugating enzyme]-L-cysteine + [acceptor protein]-L-lysine = [E2 ubiquitin-conjugating enzyme]-L-cysteine + N(6)-ubiquitinyl-[acceptor protein]-L-lysine.</text>
        <dbReference type="EC" id="2.3.2.27"/>
    </reaction>
</comment>
<keyword evidence="6" id="KW-0227">DNA damage</keyword>
<evidence type="ECO:0000256" key="4">
    <source>
        <dbReference type="ARBA" id="ARBA00022679"/>
    </source>
</evidence>
<dbReference type="GO" id="GO:0006302">
    <property type="term" value="P:double-strand break repair"/>
    <property type="evidence" value="ECO:0007669"/>
    <property type="project" value="TreeGrafter"/>
</dbReference>
<dbReference type="InterPro" id="IPR001841">
    <property type="entry name" value="Znf_RING"/>
</dbReference>
<comment type="caution">
    <text evidence="14">The sequence shown here is derived from an EMBL/GenBank/DDBJ whole genome shotgun (WGS) entry which is preliminary data.</text>
</comment>
<dbReference type="GO" id="GO:0061630">
    <property type="term" value="F:ubiquitin protein ligase activity"/>
    <property type="evidence" value="ECO:0007669"/>
    <property type="project" value="UniProtKB-EC"/>
</dbReference>
<reference evidence="14 15" key="1">
    <citation type="submission" date="2020-04" db="EMBL/GenBank/DDBJ databases">
        <title>Plant Genome Project.</title>
        <authorList>
            <person name="Zhang R.-G."/>
        </authorList>
    </citation>
    <scope>NUCLEOTIDE SEQUENCE [LARGE SCALE GENOMIC DNA]</scope>
    <source>
        <strain evidence="14">YNK0</strain>
        <tissue evidence="14">Leaf</tissue>
    </source>
</reference>
<keyword evidence="10" id="KW-0539">Nucleus</keyword>
<evidence type="ECO:0000256" key="6">
    <source>
        <dbReference type="ARBA" id="ARBA00022763"/>
    </source>
</evidence>
<keyword evidence="9" id="KW-0862">Zinc</keyword>
<dbReference type="PANTHER" id="PTHR23328">
    <property type="entry name" value="RING-TYPE DOMAIN-CONTAINING PROTEIN"/>
    <property type="match status" value="1"/>
</dbReference>
<name>A0A834ZC97_TETSI</name>
<protein>
    <recommendedName>
        <fullName evidence="3">RING-type E3 ubiquitin transferase</fullName>
        <ecNumber evidence="3">2.3.2.27</ecNumber>
    </recommendedName>
</protein>
<evidence type="ECO:0000256" key="10">
    <source>
        <dbReference type="ARBA" id="ARBA00023242"/>
    </source>
</evidence>
<evidence type="ECO:0000256" key="9">
    <source>
        <dbReference type="ARBA" id="ARBA00022833"/>
    </source>
</evidence>
<dbReference type="PANTHER" id="PTHR23328:SF0">
    <property type="entry name" value="RING-TYPE DOMAIN-CONTAINING PROTEIN"/>
    <property type="match status" value="1"/>
</dbReference>
<dbReference type="GO" id="GO:0005634">
    <property type="term" value="C:nucleus"/>
    <property type="evidence" value="ECO:0007669"/>
    <property type="project" value="UniProtKB-SubCell"/>
</dbReference>
<organism evidence="14 15">
    <name type="scientific">Tetracentron sinense</name>
    <name type="common">Spur-leaf</name>
    <dbReference type="NCBI Taxonomy" id="13715"/>
    <lineage>
        <taxon>Eukaryota</taxon>
        <taxon>Viridiplantae</taxon>
        <taxon>Streptophyta</taxon>
        <taxon>Embryophyta</taxon>
        <taxon>Tracheophyta</taxon>
        <taxon>Spermatophyta</taxon>
        <taxon>Magnoliopsida</taxon>
        <taxon>Trochodendrales</taxon>
        <taxon>Trochodendraceae</taxon>
        <taxon>Tetracentron</taxon>
    </lineage>
</organism>
<comment type="subcellular location">
    <subcellularLocation>
        <location evidence="2">Nucleus</location>
    </subcellularLocation>
</comment>
<dbReference type="Pfam" id="PF00097">
    <property type="entry name" value="zf-C3HC4"/>
    <property type="match status" value="1"/>
</dbReference>
<sequence>MATEEENQSPRISKYPSKQSVTVENGGNVDNIISPRFRSVAAMAGWDEEALLLASLVVEDTPERESKHKKRDSSQFKSPPTSSRRKRRAPRRSPASIPVVVLNLDGEETATEENDTKKMEPEIDVIEENKREGADAISTKASADSCSDSALPCIDRLRQELSCAICLEICFEPSTTPCGHSFCKKCLRSAADKCGKKCPKCRQLISNGKSCIVNTVLWNTIQLLFPQEVEARKVAIAINSREAERQSPEKGTCNTGIPNLMGRDVSVRRRRGVPCQAQDAALAFRLQREEFMEAFRGTPPRSSLSSARANLRAMASRAINLRIRGRPM</sequence>